<dbReference type="PROSITE" id="PS51843">
    <property type="entry name" value="NR_LBD"/>
    <property type="match status" value="1"/>
</dbReference>
<dbReference type="SMART" id="SM00430">
    <property type="entry name" value="HOLI"/>
    <property type="match status" value="1"/>
</dbReference>
<dbReference type="Pfam" id="PF00104">
    <property type="entry name" value="Hormone_recep"/>
    <property type="match status" value="1"/>
</dbReference>
<proteinExistence type="predicted"/>
<keyword evidence="2" id="KW-0804">Transcription</keyword>
<name>A0A2G5TQ65_9PELO</name>
<dbReference type="InterPro" id="IPR000536">
    <property type="entry name" value="Nucl_hrmn_rcpt_lig-bd"/>
</dbReference>
<evidence type="ECO:0000259" key="4">
    <source>
        <dbReference type="PROSITE" id="PS51843"/>
    </source>
</evidence>
<protein>
    <recommendedName>
        <fullName evidence="4">NR LBD domain-containing protein</fullName>
    </recommendedName>
</protein>
<dbReference type="GO" id="GO:0006357">
    <property type="term" value="P:regulation of transcription by RNA polymerase II"/>
    <property type="evidence" value="ECO:0007669"/>
    <property type="project" value="TreeGrafter"/>
</dbReference>
<keyword evidence="1" id="KW-0805">Transcription regulation</keyword>
<dbReference type="PANTHER" id="PTHR46011:SF3">
    <property type="entry name" value="NR LBD DOMAIN-CONTAINING PROTEIN-RELATED"/>
    <property type="match status" value="1"/>
</dbReference>
<dbReference type="AlphaFoldDB" id="A0A2G5TQ65"/>
<feature type="domain" description="NR LBD" evidence="4">
    <location>
        <begin position="39"/>
        <end position="284"/>
    </location>
</feature>
<evidence type="ECO:0000256" key="2">
    <source>
        <dbReference type="ARBA" id="ARBA00023163"/>
    </source>
</evidence>
<gene>
    <name evidence="5" type="primary">Cnig_chr_V.g21014</name>
    <name evidence="5" type="ORF">B9Z55_021014</name>
</gene>
<keyword evidence="3" id="KW-0675">Receptor</keyword>
<dbReference type="GO" id="GO:0005634">
    <property type="term" value="C:nucleus"/>
    <property type="evidence" value="ECO:0007669"/>
    <property type="project" value="TreeGrafter"/>
</dbReference>
<evidence type="ECO:0000313" key="5">
    <source>
        <dbReference type="EMBL" id="PIC29445.1"/>
    </source>
</evidence>
<evidence type="ECO:0000256" key="3">
    <source>
        <dbReference type="ARBA" id="ARBA00023170"/>
    </source>
</evidence>
<dbReference type="STRING" id="1611254.A0A2G5TQ65"/>
<reference evidence="6" key="1">
    <citation type="submission" date="2017-10" db="EMBL/GenBank/DDBJ databases">
        <title>Rapid genome shrinkage in a self-fertile nematode reveals novel sperm competition proteins.</title>
        <authorList>
            <person name="Yin D."/>
            <person name="Schwarz E.M."/>
            <person name="Thomas C.G."/>
            <person name="Felde R.L."/>
            <person name="Korf I.F."/>
            <person name="Cutter A.D."/>
            <person name="Schartner C.M."/>
            <person name="Ralston E.J."/>
            <person name="Meyer B.J."/>
            <person name="Haag E.S."/>
        </authorList>
    </citation>
    <scope>NUCLEOTIDE SEQUENCE [LARGE SCALE GENOMIC DNA]</scope>
    <source>
        <strain evidence="6">JU1422</strain>
    </source>
</reference>
<comment type="caution">
    <text evidence="5">The sequence shown here is derived from an EMBL/GenBank/DDBJ whole genome shotgun (WGS) entry which is preliminary data.</text>
</comment>
<accession>A0A2G5TQ65</accession>
<dbReference type="EMBL" id="PDUG01000005">
    <property type="protein sequence ID" value="PIC29445.1"/>
    <property type="molecule type" value="Genomic_DNA"/>
</dbReference>
<evidence type="ECO:0000313" key="6">
    <source>
        <dbReference type="Proteomes" id="UP000230233"/>
    </source>
</evidence>
<organism evidence="5 6">
    <name type="scientific">Caenorhabditis nigoni</name>
    <dbReference type="NCBI Taxonomy" id="1611254"/>
    <lineage>
        <taxon>Eukaryota</taxon>
        <taxon>Metazoa</taxon>
        <taxon>Ecdysozoa</taxon>
        <taxon>Nematoda</taxon>
        <taxon>Chromadorea</taxon>
        <taxon>Rhabditida</taxon>
        <taxon>Rhabditina</taxon>
        <taxon>Rhabditomorpha</taxon>
        <taxon>Rhabditoidea</taxon>
        <taxon>Rhabditidae</taxon>
        <taxon>Peloderinae</taxon>
        <taxon>Caenorhabditis</taxon>
    </lineage>
</organism>
<dbReference type="Proteomes" id="UP000230233">
    <property type="component" value="Chromosome V"/>
</dbReference>
<evidence type="ECO:0000256" key="1">
    <source>
        <dbReference type="ARBA" id="ARBA00023015"/>
    </source>
</evidence>
<dbReference type="SUPFAM" id="SSF48508">
    <property type="entry name" value="Nuclear receptor ligand-binding domain"/>
    <property type="match status" value="1"/>
</dbReference>
<dbReference type="SUPFAM" id="SSF57716">
    <property type="entry name" value="Glucocorticoid receptor-like (DNA-binding domain)"/>
    <property type="match status" value="1"/>
</dbReference>
<dbReference type="InterPro" id="IPR035500">
    <property type="entry name" value="NHR-like_dom_sf"/>
</dbReference>
<sequence length="284" mass="33112">MEKSNCDQKCLQMSQNPKGLCKNCRYQKCIQSGMKLEKPRSSLLDGLKNAYGKLQDSRNKTFQKKAHIPKVVNYQELKNICGIDFKLIIQNLVSFFESKDFLDNPQKKLLRDNFLVPFELFDGAFRSADCEFYQLANGDFVDINNLNKFYQKSGENPANRIADDVTKVLGPYWKLNQKVLWKHLKEVQLDLSEFLFLVVVVYWDFGISSQTEECATFCHEMRIKIFQELSDYEKKSQKSKDPCLRVGEIMMVLQTLQKALGIMFECRDIAMVYNLHGRECPLFK</sequence>
<keyword evidence="6" id="KW-1185">Reference proteome</keyword>
<dbReference type="Gene3D" id="1.10.565.10">
    <property type="entry name" value="Retinoid X Receptor"/>
    <property type="match status" value="1"/>
</dbReference>
<dbReference type="GO" id="GO:0003700">
    <property type="term" value="F:DNA-binding transcription factor activity"/>
    <property type="evidence" value="ECO:0007669"/>
    <property type="project" value="TreeGrafter"/>
</dbReference>
<dbReference type="PANTHER" id="PTHR46011">
    <property type="entry name" value="NUCLEAR HORMONE RECEPTOR FAMILY MEMBER NHR-86-RELATED"/>
    <property type="match status" value="1"/>
</dbReference>